<dbReference type="EC" id="3.2.1.14" evidence="3"/>
<feature type="signal peptide" evidence="15">
    <location>
        <begin position="1"/>
        <end position="18"/>
    </location>
</feature>
<dbReference type="GO" id="GO:0005975">
    <property type="term" value="P:carbohydrate metabolic process"/>
    <property type="evidence" value="ECO:0007669"/>
    <property type="project" value="InterPro"/>
</dbReference>
<dbReference type="Proteomes" id="UP000800097">
    <property type="component" value="Unassembled WGS sequence"/>
</dbReference>
<keyword evidence="4" id="KW-0328">Glycosyltransferase</keyword>
<evidence type="ECO:0000256" key="3">
    <source>
        <dbReference type="ARBA" id="ARBA00012729"/>
    </source>
</evidence>
<dbReference type="SUPFAM" id="SSF49899">
    <property type="entry name" value="Concanavalin A-like lectins/glucanases"/>
    <property type="match status" value="1"/>
</dbReference>
<feature type="compositionally biased region" description="Polar residues" evidence="14">
    <location>
        <begin position="305"/>
        <end position="333"/>
    </location>
</feature>
<keyword evidence="7" id="KW-0378">Hydrolase</keyword>
<dbReference type="InterPro" id="IPR013320">
    <property type="entry name" value="ConA-like_dom_sf"/>
</dbReference>
<evidence type="ECO:0000256" key="7">
    <source>
        <dbReference type="ARBA" id="ARBA00022801"/>
    </source>
</evidence>
<evidence type="ECO:0000259" key="16">
    <source>
        <dbReference type="PROSITE" id="PS51762"/>
    </source>
</evidence>
<keyword evidence="17" id="KW-0430">Lectin</keyword>
<dbReference type="GO" id="GO:0008843">
    <property type="term" value="F:endochitinase activity"/>
    <property type="evidence" value="ECO:0007669"/>
    <property type="project" value="UniProtKB-EC"/>
</dbReference>
<evidence type="ECO:0000256" key="15">
    <source>
        <dbReference type="SAM" id="SignalP"/>
    </source>
</evidence>
<evidence type="ECO:0000256" key="8">
    <source>
        <dbReference type="ARBA" id="ARBA00023136"/>
    </source>
</evidence>
<feature type="compositionally biased region" description="Polar residues" evidence="14">
    <location>
        <begin position="354"/>
        <end position="363"/>
    </location>
</feature>
<dbReference type="GO" id="GO:0031505">
    <property type="term" value="P:fungal-type cell wall organization"/>
    <property type="evidence" value="ECO:0007669"/>
    <property type="project" value="TreeGrafter"/>
</dbReference>
<feature type="region of interest" description="Disordered" evidence="14">
    <location>
        <begin position="288"/>
        <end position="401"/>
    </location>
</feature>
<evidence type="ECO:0000256" key="11">
    <source>
        <dbReference type="ARBA" id="ARBA00023316"/>
    </source>
</evidence>
<gene>
    <name evidence="17" type="ORF">EI97DRAFT_377217</name>
</gene>
<evidence type="ECO:0000256" key="9">
    <source>
        <dbReference type="ARBA" id="ARBA00023180"/>
    </source>
</evidence>
<keyword evidence="18" id="KW-1185">Reference proteome</keyword>
<keyword evidence="6 15" id="KW-0732">Signal</keyword>
<comment type="catalytic activity">
    <reaction evidence="1">
        <text>Random endo-hydrolysis of N-acetyl-beta-D-glucosaminide (1-&gt;4)-beta-linkages in chitin and chitodextrins.</text>
        <dbReference type="EC" id="3.2.1.14"/>
    </reaction>
</comment>
<dbReference type="AlphaFoldDB" id="A0A6A6JJ78"/>
<feature type="chain" id="PRO_5025442525" description="chitinase" evidence="15">
    <location>
        <begin position="19"/>
        <end position="453"/>
    </location>
</feature>
<dbReference type="Gene3D" id="2.60.120.200">
    <property type="match status" value="1"/>
</dbReference>
<name>A0A6A6JJ78_WESOR</name>
<dbReference type="GO" id="GO:0030246">
    <property type="term" value="F:carbohydrate binding"/>
    <property type="evidence" value="ECO:0007669"/>
    <property type="project" value="UniProtKB-KW"/>
</dbReference>
<evidence type="ECO:0000313" key="17">
    <source>
        <dbReference type="EMBL" id="KAF2276512.1"/>
    </source>
</evidence>
<organism evidence="17 18">
    <name type="scientific">Westerdykella ornata</name>
    <dbReference type="NCBI Taxonomy" id="318751"/>
    <lineage>
        <taxon>Eukaryota</taxon>
        <taxon>Fungi</taxon>
        <taxon>Dikarya</taxon>
        <taxon>Ascomycota</taxon>
        <taxon>Pezizomycotina</taxon>
        <taxon>Dothideomycetes</taxon>
        <taxon>Pleosporomycetidae</taxon>
        <taxon>Pleosporales</taxon>
        <taxon>Sporormiaceae</taxon>
        <taxon>Westerdykella</taxon>
    </lineage>
</organism>
<dbReference type="EMBL" id="ML986493">
    <property type="protein sequence ID" value="KAF2276512.1"/>
    <property type="molecule type" value="Genomic_DNA"/>
</dbReference>
<accession>A0A6A6JJ78</accession>
<reference evidence="17" key="1">
    <citation type="journal article" date="2020" name="Stud. Mycol.">
        <title>101 Dothideomycetes genomes: a test case for predicting lifestyles and emergence of pathogens.</title>
        <authorList>
            <person name="Haridas S."/>
            <person name="Albert R."/>
            <person name="Binder M."/>
            <person name="Bloem J."/>
            <person name="Labutti K."/>
            <person name="Salamov A."/>
            <person name="Andreopoulos B."/>
            <person name="Baker S."/>
            <person name="Barry K."/>
            <person name="Bills G."/>
            <person name="Bluhm B."/>
            <person name="Cannon C."/>
            <person name="Castanera R."/>
            <person name="Culley D."/>
            <person name="Daum C."/>
            <person name="Ezra D."/>
            <person name="Gonzalez J."/>
            <person name="Henrissat B."/>
            <person name="Kuo A."/>
            <person name="Liang C."/>
            <person name="Lipzen A."/>
            <person name="Lutzoni F."/>
            <person name="Magnuson J."/>
            <person name="Mondo S."/>
            <person name="Nolan M."/>
            <person name="Ohm R."/>
            <person name="Pangilinan J."/>
            <person name="Park H.-J."/>
            <person name="Ramirez L."/>
            <person name="Alfaro M."/>
            <person name="Sun H."/>
            <person name="Tritt A."/>
            <person name="Yoshinaga Y."/>
            <person name="Zwiers L.-H."/>
            <person name="Turgeon B."/>
            <person name="Goodwin S."/>
            <person name="Spatafora J."/>
            <person name="Crous P."/>
            <person name="Grigoriev I."/>
        </authorList>
    </citation>
    <scope>NUCLEOTIDE SEQUENCE</scope>
    <source>
        <strain evidence="17">CBS 379.55</strain>
    </source>
</reference>
<dbReference type="PANTHER" id="PTHR10963:SF27">
    <property type="entry name" value="GLYCOSIDASE-RELATED"/>
    <property type="match status" value="1"/>
</dbReference>
<dbReference type="GO" id="GO:0009277">
    <property type="term" value="C:fungal-type cell wall"/>
    <property type="evidence" value="ECO:0007669"/>
    <property type="project" value="TreeGrafter"/>
</dbReference>
<evidence type="ECO:0000256" key="13">
    <source>
        <dbReference type="ARBA" id="ARBA00093308"/>
    </source>
</evidence>
<proteinExistence type="inferred from homology"/>
<keyword evidence="11" id="KW-0961">Cell wall biogenesis/degradation</keyword>
<dbReference type="FunFam" id="2.60.120.200:FF:000152">
    <property type="entry name" value="Cell wall glucanase"/>
    <property type="match status" value="1"/>
</dbReference>
<dbReference type="PROSITE" id="PS51257">
    <property type="entry name" value="PROKAR_LIPOPROTEIN"/>
    <property type="match status" value="1"/>
</dbReference>
<feature type="domain" description="GH16" evidence="16">
    <location>
        <begin position="26"/>
        <end position="249"/>
    </location>
</feature>
<dbReference type="GO" id="GO:0016757">
    <property type="term" value="F:glycosyltransferase activity"/>
    <property type="evidence" value="ECO:0007669"/>
    <property type="project" value="UniProtKB-KW"/>
</dbReference>
<keyword evidence="8" id="KW-0472">Membrane</keyword>
<evidence type="ECO:0000256" key="1">
    <source>
        <dbReference type="ARBA" id="ARBA00000822"/>
    </source>
</evidence>
<evidence type="ECO:0000256" key="4">
    <source>
        <dbReference type="ARBA" id="ARBA00022676"/>
    </source>
</evidence>
<evidence type="ECO:0000256" key="5">
    <source>
        <dbReference type="ARBA" id="ARBA00022679"/>
    </source>
</evidence>
<comment type="similarity">
    <text evidence="12">Belongs to the glycosyl hydrolase 16 family. CRH1 subfamily.</text>
</comment>
<dbReference type="InterPro" id="IPR050546">
    <property type="entry name" value="Glycosyl_Hydrlase_16"/>
</dbReference>
<dbReference type="GO" id="GO:0016020">
    <property type="term" value="C:membrane"/>
    <property type="evidence" value="ECO:0007669"/>
    <property type="project" value="UniProtKB-SubCell"/>
</dbReference>
<dbReference type="OrthoDB" id="4781at2759"/>
<dbReference type="PROSITE" id="PS51762">
    <property type="entry name" value="GH16_2"/>
    <property type="match status" value="1"/>
</dbReference>
<dbReference type="InterPro" id="IPR000757">
    <property type="entry name" value="Beta-glucanase-like"/>
</dbReference>
<keyword evidence="5" id="KW-0808">Transferase</keyword>
<sequence length="453" mass="47630">MRFTLFTIAGAFAGLACAQTFTQCDPTKKDCPNDPAMAATFDTDFRKGAESVRGWKQTAGSLTYSQEGAQFTINKRGDAPTIQSEAYLFFGYVEVKMKASPGQGIISSIVLQSEDLDEVDWEFLGTHPNSVQTNFFGKGNTTTYDRMIEVGVSNAQPEMHTYALDWTAERLVYLIDGKPVRTLNYADPKANGGRNYPQTPCTVRLGIWAGGDPSNEKGVIEWAEGPTDYSKAPFTMTVESVKVKNYSPGKEYKWTDKSGSWQSIEVVGAGDVNGAPENSVTLAPTASATGSLQSGIDATGKAPQPSATATQSSIPEQSDSPQESSLPSESGATPCNCDDIATVTVTGVPPPAQTPTTLITSSGYGADLPSTPSAQPPVDNPVTSFPPYQTGGIETDTNPPPSVPFPTGGFPALPSGNASAPTPSAPLEFPGAASNNKASVLAILVAAAVMFVY</sequence>
<dbReference type="Pfam" id="PF00722">
    <property type="entry name" value="Glyco_hydro_16"/>
    <property type="match status" value="1"/>
</dbReference>
<dbReference type="CDD" id="cd02183">
    <property type="entry name" value="GH16_fungal_CRH1_transglycosylase"/>
    <property type="match status" value="1"/>
</dbReference>
<evidence type="ECO:0000256" key="2">
    <source>
        <dbReference type="ARBA" id="ARBA00004370"/>
    </source>
</evidence>
<keyword evidence="10" id="KW-0326">Glycosidase</keyword>
<evidence type="ECO:0000256" key="10">
    <source>
        <dbReference type="ARBA" id="ARBA00023295"/>
    </source>
</evidence>
<evidence type="ECO:0000256" key="12">
    <source>
        <dbReference type="ARBA" id="ARBA00038074"/>
    </source>
</evidence>
<comment type="function">
    <text evidence="13">Dual chitinase/transglycosylase that plays a role in cell wall architecture. Chitinase and transglycosylase activities are coupled. Required for the polysaccharide cross-linking at the septa and the cell wall. More specifically, transfers chitin to 1,6-beta-glucan in the cell wall.</text>
</comment>
<dbReference type="RefSeq" id="XP_033654051.1">
    <property type="nucleotide sequence ID" value="XM_033795596.1"/>
</dbReference>
<evidence type="ECO:0000313" key="18">
    <source>
        <dbReference type="Proteomes" id="UP000800097"/>
    </source>
</evidence>
<keyword evidence="9" id="KW-0325">Glycoprotein</keyword>
<dbReference type="GeneID" id="54548771"/>
<evidence type="ECO:0000256" key="14">
    <source>
        <dbReference type="SAM" id="MobiDB-lite"/>
    </source>
</evidence>
<comment type="subcellular location">
    <subcellularLocation>
        <location evidence="2">Membrane</location>
    </subcellularLocation>
</comment>
<evidence type="ECO:0000256" key="6">
    <source>
        <dbReference type="ARBA" id="ARBA00022729"/>
    </source>
</evidence>
<protein>
    <recommendedName>
        <fullName evidence="3">chitinase</fullName>
        <ecNumber evidence="3">3.2.1.14</ecNumber>
    </recommendedName>
</protein>
<dbReference type="PANTHER" id="PTHR10963">
    <property type="entry name" value="GLYCOSYL HYDROLASE-RELATED"/>
    <property type="match status" value="1"/>
</dbReference>